<dbReference type="Proteomes" id="UP000054481">
    <property type="component" value="Unassembled WGS sequence"/>
</dbReference>
<dbReference type="Pfam" id="PF24476">
    <property type="entry name" value="DUF7580"/>
    <property type="match status" value="1"/>
</dbReference>
<dbReference type="InterPro" id="IPR000719">
    <property type="entry name" value="Prot_kinase_dom"/>
</dbReference>
<dbReference type="InterPro" id="IPR056002">
    <property type="entry name" value="DUF7580"/>
</dbReference>
<evidence type="ECO:0000313" key="4">
    <source>
        <dbReference type="Proteomes" id="UP000054481"/>
    </source>
</evidence>
<feature type="compositionally biased region" description="Acidic residues" evidence="1">
    <location>
        <begin position="527"/>
        <end position="537"/>
    </location>
</feature>
<dbReference type="Pfam" id="PF14479">
    <property type="entry name" value="HeLo"/>
    <property type="match status" value="1"/>
</dbReference>
<reference evidence="3 4" key="1">
    <citation type="journal article" date="2014" name="Genome Biol. Evol.">
        <title>Comparative genomics and transcriptomics analyses reveal divergent lifestyle features of nematode endoparasitic fungus Hirsutella minnesotensis.</title>
        <authorList>
            <person name="Lai Y."/>
            <person name="Liu K."/>
            <person name="Zhang X."/>
            <person name="Zhang X."/>
            <person name="Li K."/>
            <person name="Wang N."/>
            <person name="Shu C."/>
            <person name="Wu Y."/>
            <person name="Wang C."/>
            <person name="Bushley K.E."/>
            <person name="Xiang M."/>
            <person name="Liu X."/>
        </authorList>
    </citation>
    <scope>NUCLEOTIDE SEQUENCE [LARGE SCALE GENOMIC DNA]</scope>
    <source>
        <strain evidence="3 4">3608</strain>
    </source>
</reference>
<accession>A0A0F7ZHY7</accession>
<dbReference type="PANTHER" id="PTHR37542:SF1">
    <property type="entry name" value="PRION-INHIBITION AND PROPAGATION HELO DOMAIN-CONTAINING PROTEIN"/>
    <property type="match status" value="1"/>
</dbReference>
<protein>
    <recommendedName>
        <fullName evidence="2">Protein kinase domain-containing protein</fullName>
    </recommendedName>
</protein>
<evidence type="ECO:0000259" key="2">
    <source>
        <dbReference type="PROSITE" id="PS50011"/>
    </source>
</evidence>
<dbReference type="SUPFAM" id="SSF56112">
    <property type="entry name" value="Protein kinase-like (PK-like)"/>
    <property type="match status" value="1"/>
</dbReference>
<dbReference type="GO" id="GO:0004672">
    <property type="term" value="F:protein kinase activity"/>
    <property type="evidence" value="ECO:0007669"/>
    <property type="project" value="InterPro"/>
</dbReference>
<dbReference type="InterPro" id="IPR011009">
    <property type="entry name" value="Kinase-like_dom_sf"/>
</dbReference>
<dbReference type="InterPro" id="IPR029498">
    <property type="entry name" value="HeLo_dom"/>
</dbReference>
<dbReference type="PROSITE" id="PS50011">
    <property type="entry name" value="PROTEIN_KINASE_DOM"/>
    <property type="match status" value="1"/>
</dbReference>
<organism evidence="3 4">
    <name type="scientific">Hirsutella minnesotensis 3608</name>
    <dbReference type="NCBI Taxonomy" id="1043627"/>
    <lineage>
        <taxon>Eukaryota</taxon>
        <taxon>Fungi</taxon>
        <taxon>Dikarya</taxon>
        <taxon>Ascomycota</taxon>
        <taxon>Pezizomycotina</taxon>
        <taxon>Sordariomycetes</taxon>
        <taxon>Hypocreomycetidae</taxon>
        <taxon>Hypocreales</taxon>
        <taxon>Ophiocordycipitaceae</taxon>
        <taxon>Hirsutella</taxon>
    </lineage>
</organism>
<dbReference type="EMBL" id="KQ030537">
    <property type="protein sequence ID" value="KJZ73251.1"/>
    <property type="molecule type" value="Genomic_DNA"/>
</dbReference>
<keyword evidence="4" id="KW-1185">Reference proteome</keyword>
<proteinExistence type="predicted"/>
<dbReference type="Gene3D" id="1.10.510.10">
    <property type="entry name" value="Transferase(Phosphotransferase) domain 1"/>
    <property type="match status" value="1"/>
</dbReference>
<dbReference type="OrthoDB" id="1911848at2759"/>
<feature type="domain" description="Protein kinase" evidence="2">
    <location>
        <begin position="317"/>
        <end position="669"/>
    </location>
</feature>
<gene>
    <name evidence="3" type="ORF">HIM_07448</name>
</gene>
<dbReference type="AlphaFoldDB" id="A0A0F7ZHY7"/>
<dbReference type="Gene3D" id="1.20.120.1020">
    <property type="entry name" value="Prion-inhibition and propagation, HeLo domain"/>
    <property type="match status" value="1"/>
</dbReference>
<name>A0A0F7ZHY7_9HYPO</name>
<dbReference type="InterPro" id="IPR038305">
    <property type="entry name" value="HeLo_sf"/>
</dbReference>
<evidence type="ECO:0000256" key="1">
    <source>
        <dbReference type="SAM" id="MobiDB-lite"/>
    </source>
</evidence>
<feature type="region of interest" description="Disordered" evidence="1">
    <location>
        <begin position="518"/>
        <end position="554"/>
    </location>
</feature>
<dbReference type="GO" id="GO:0005524">
    <property type="term" value="F:ATP binding"/>
    <property type="evidence" value="ECO:0007669"/>
    <property type="project" value="InterPro"/>
</dbReference>
<dbReference type="PANTHER" id="PTHR37542">
    <property type="entry name" value="HELO DOMAIN-CONTAINING PROTEIN-RELATED"/>
    <property type="match status" value="1"/>
</dbReference>
<sequence>MDPVSIGGLALGVASLGLQVYTGCIQGTYSKASVVWELSSVSSSETCIQLLITAIGYEDECKYLNLRLRLEQQRLFAWSETSGLLDLDANNHERILNSNLFNLHRQTILDLLVQVQCLFDDFTAHQRRHNNLRTVRDDDNVLGAPDKEAKQASFPMSERKRDFIKKVMSSLKFKSQDGWIRLRWSSFDKEAFEKLLAKFSALNDNMTNILDQSLQLEIRHTVQDTNRGVLLLHRKVSDLSHLVLALRSQLQSGDASLAPNSSLASRRAREANTIALRQLTTLAKFKAFNETVDPMHHMTTAEDDIAARFLQLAVPNRRLDLELARGLIEFDQDAETCEAPRCEASIKTFTEGGGEEKTKVWIEWKDYDGPGGNPDALSKAEIVDRVRKLASLLNHDPKPDAFRTPHCLGYFDKADPNEAEEDVDVLDRRLGLVFERPRGDGIHATLPPISLHDLLRDATRRKPRVTERVGLAHALGNCLLYLHAVNWLHKGLRSQNVLFFQRQTGDVDLNQPFLSGFDFSRPGGSDETTDVPGDDAEHDLYRHPSTQANRRRERERSKKSFDIYSLGVILVELAYWKSIDDVLGIDLRRARGNPEIARQIRQSLLRRDSIDGVGAEMGLKFEEATQICLAGGEELGLQPGDDETTDEVAERLSRRFHMGVVKKLGDIVV</sequence>
<evidence type="ECO:0000313" key="3">
    <source>
        <dbReference type="EMBL" id="KJZ73251.1"/>
    </source>
</evidence>